<feature type="compositionally biased region" description="Basic residues" evidence="2">
    <location>
        <begin position="1067"/>
        <end position="1076"/>
    </location>
</feature>
<dbReference type="PANTHER" id="PTHR13384:SF19">
    <property type="entry name" value="G PATCH DOMAIN-CONTAINING PROTEIN 1"/>
    <property type="match status" value="1"/>
</dbReference>
<dbReference type="InterPro" id="IPR035967">
    <property type="entry name" value="SWAP/Surp_sf"/>
</dbReference>
<name>A0A438JZ31_VITVI</name>
<dbReference type="SMART" id="SM00648">
    <property type="entry name" value="SWAP"/>
    <property type="match status" value="1"/>
</dbReference>
<organism evidence="4 5">
    <name type="scientific">Vitis vinifera</name>
    <name type="common">Grape</name>
    <dbReference type="NCBI Taxonomy" id="29760"/>
    <lineage>
        <taxon>Eukaryota</taxon>
        <taxon>Viridiplantae</taxon>
        <taxon>Streptophyta</taxon>
        <taxon>Embryophyta</taxon>
        <taxon>Tracheophyta</taxon>
        <taxon>Spermatophyta</taxon>
        <taxon>Magnoliopsida</taxon>
        <taxon>eudicotyledons</taxon>
        <taxon>Gunneridae</taxon>
        <taxon>Pentapetalae</taxon>
        <taxon>rosids</taxon>
        <taxon>Vitales</taxon>
        <taxon>Vitaceae</taxon>
        <taxon>Viteae</taxon>
        <taxon>Vitis</taxon>
    </lineage>
</organism>
<feature type="compositionally biased region" description="Polar residues" evidence="2">
    <location>
        <begin position="958"/>
        <end position="987"/>
    </location>
</feature>
<dbReference type="Pfam" id="PF01805">
    <property type="entry name" value="Surp"/>
    <property type="match status" value="1"/>
</dbReference>
<dbReference type="AlphaFoldDB" id="A0A438JZ31"/>
<proteinExistence type="predicted"/>
<evidence type="ECO:0000256" key="2">
    <source>
        <dbReference type="SAM" id="MobiDB-lite"/>
    </source>
</evidence>
<reference evidence="4 5" key="1">
    <citation type="journal article" date="2018" name="PLoS Genet.">
        <title>Population sequencing reveals clonal diversity and ancestral inbreeding in the grapevine cultivar Chardonnay.</title>
        <authorList>
            <person name="Roach M.J."/>
            <person name="Johnson D.L."/>
            <person name="Bohlmann J."/>
            <person name="van Vuuren H.J."/>
            <person name="Jones S.J."/>
            <person name="Pretorius I.S."/>
            <person name="Schmidt S.A."/>
            <person name="Borneman A.R."/>
        </authorList>
    </citation>
    <scope>NUCLEOTIDE SEQUENCE [LARGE SCALE GENOMIC DNA]</scope>
    <source>
        <strain evidence="5">cv. Chardonnay</strain>
        <tissue evidence="4">Leaf</tissue>
    </source>
</reference>
<feature type="region of interest" description="Disordered" evidence="2">
    <location>
        <begin position="934"/>
        <end position="1147"/>
    </location>
</feature>
<dbReference type="EMBL" id="QGNW01000022">
    <property type="protein sequence ID" value="RVX14224.1"/>
    <property type="molecule type" value="Genomic_DNA"/>
</dbReference>
<gene>
    <name evidence="4" type="primary">TGH_0</name>
    <name evidence="4" type="ORF">CK203_011376</name>
</gene>
<feature type="domain" description="SURP motif" evidence="3">
    <location>
        <begin position="527"/>
        <end position="579"/>
    </location>
</feature>
<feature type="region of interest" description="Disordered" evidence="2">
    <location>
        <begin position="582"/>
        <end position="623"/>
    </location>
</feature>
<feature type="compositionally biased region" description="Polar residues" evidence="2">
    <location>
        <begin position="997"/>
        <end position="1009"/>
    </location>
</feature>
<comment type="caution">
    <text evidence="4">The sequence shown here is derived from an EMBL/GenBank/DDBJ whole genome shotgun (WGS) entry which is preliminary data.</text>
</comment>
<keyword evidence="1" id="KW-0507">mRNA processing</keyword>
<evidence type="ECO:0000313" key="4">
    <source>
        <dbReference type="EMBL" id="RVX14224.1"/>
    </source>
</evidence>
<sequence>MDADEEDYVFYGTPIEREEEMTSRKKKAVAESSGLLRSLPPWKQEVTDEEGRRRFHGAFTGGFSAGFYNTVGSKEGWAPQSFTSSRKNRAEVKKQSIFSFLDDDEKARAGKFWMQGVVVEMWDMLVLVVMIEMPTKEMLFGSKSLAKNMEKMMGGSIPMRLAFQVGNAQRVRFWRDKWCRDETLWGGRTLLFSRAFIDWELDSVECFLHKIQAIRVHRDVDDRVIWTALRCGNFSVKSLYSILEPKDSPLFPSSSISRSCVLPKEMEGHSLGTSLQFDTFGFTAAELARKQAEKEQQQRPSAIPGPLPDEIVLLATESIGVKLLLKMGWRRGNSIKDSHTNSLYDARREARKAFLALSSDDVSTDLAVSEGVKSDLQNAIELPANDDLKSSESTPVSIFPCYDPFKHAPEFREKKRLRMSGKKELGLKNDLFAFKSRKVAPGFGIGALEELDVEDEDVYASGYDFEDNYVQEVEEPSGLVIESKQKLGSKEKGVLSGFKVASKLDYQLERFDPPVVPKNFVPHHKFRAPLDDSNKHDARCGKLFEDLSREKNQSNPLFSFLTGGNGCDYYARKLWEERQRHNDKSKQLLDVKSSPTVQKMTAESRGKILGERPLERSSRDTNSSVASADVIQLQFNLSDTFTKPASLKELSEIAKPFKEDPAKQERFELFLKEKYHGGLRSTDSGGASNMSEAARAREKLDFEAAAETIEKGLRGKESNLSTQQFMEMSATAVMEFAPGGLEQAKVTQAEELVIKKMYPKREEFQWRPSPILCKRFDIIDPFMGKPPPAPRRRSKMDSLVFTSDSVKSTTVDETVTSKLPVAQLDPQQFSKDVNAREIEVNVEVEKVERPVDLYKVFFLPSTRVPLAYEFASAYLLLFKHILMAIFSDDSDDEVENSTSNQVDDPKRKIEAANTTLNRLMAGDFLESLGKELGLEVPPDMPQSINKARTSAPKKESNDVNPGNISSLAVENKPSSTYTALKGTSVNQEAPHDKAYDQESTQEVRSQNNELMLDSPSGSKIKVTGSSENESSKIKAEKMDQEGRKAKTPTGHRQNWSSDSSSEDERSRKRSRRRRHRSDSSDTDISSDHQDRYHSRSKGRKKGSSREKSSSSRRYSKHHKRGSRDSPSRSSRHSSERERSESKREKRR</sequence>
<accession>A0A438JZ31</accession>
<feature type="compositionally biased region" description="Basic and acidic residues" evidence="2">
    <location>
        <begin position="1122"/>
        <end position="1147"/>
    </location>
</feature>
<feature type="compositionally biased region" description="Basic and acidic residues" evidence="2">
    <location>
        <begin position="1029"/>
        <end position="1044"/>
    </location>
</feature>
<dbReference type="Proteomes" id="UP000288805">
    <property type="component" value="Unassembled WGS sequence"/>
</dbReference>
<dbReference type="Pfam" id="PF26093">
    <property type="entry name" value="HTH_TGH"/>
    <property type="match status" value="1"/>
</dbReference>
<evidence type="ECO:0000313" key="5">
    <source>
        <dbReference type="Proteomes" id="UP000288805"/>
    </source>
</evidence>
<dbReference type="InterPro" id="IPR011666">
    <property type="entry name" value="DUF1604"/>
</dbReference>
<dbReference type="GO" id="GO:0003723">
    <property type="term" value="F:RNA binding"/>
    <property type="evidence" value="ECO:0007669"/>
    <property type="project" value="InterPro"/>
</dbReference>
<feature type="compositionally biased region" description="Basic and acidic residues" evidence="2">
    <location>
        <begin position="602"/>
        <end position="619"/>
    </location>
</feature>
<protein>
    <submittedName>
        <fullName evidence="4">G patch domain-containing protein TGH</fullName>
    </submittedName>
</protein>
<dbReference type="InterPro" id="IPR000061">
    <property type="entry name" value="Surp"/>
</dbReference>
<dbReference type="SUPFAM" id="SSF109905">
    <property type="entry name" value="Surp module (SWAP domain)"/>
    <property type="match status" value="1"/>
</dbReference>
<dbReference type="Pfam" id="PF07713">
    <property type="entry name" value="DUF1604"/>
    <property type="match status" value="1"/>
</dbReference>
<evidence type="ECO:0000259" key="3">
    <source>
        <dbReference type="SMART" id="SM00648"/>
    </source>
</evidence>
<dbReference type="GO" id="GO:0006397">
    <property type="term" value="P:mRNA processing"/>
    <property type="evidence" value="ECO:0007669"/>
    <property type="project" value="UniProtKB-KW"/>
</dbReference>
<dbReference type="Gene3D" id="1.10.10.790">
    <property type="entry name" value="Surp module"/>
    <property type="match status" value="1"/>
</dbReference>
<evidence type="ECO:0000256" key="1">
    <source>
        <dbReference type="ARBA" id="ARBA00022664"/>
    </source>
</evidence>
<dbReference type="PANTHER" id="PTHR13384">
    <property type="entry name" value="G PATCH DOMAIN-CONTAINING PROTEIN 1"/>
    <property type="match status" value="1"/>
</dbReference>